<proteinExistence type="predicted"/>
<evidence type="ECO:0000313" key="2">
    <source>
        <dbReference type="EMBL" id="MCC2164435.1"/>
    </source>
</evidence>
<dbReference type="RefSeq" id="WP_177977417.1">
    <property type="nucleotide sequence ID" value="NZ_JAJEPU010000013.1"/>
</dbReference>
<comment type="caution">
    <text evidence="2">The sequence shown here is derived from an EMBL/GenBank/DDBJ whole genome shotgun (WGS) entry which is preliminary data.</text>
</comment>
<dbReference type="EMBL" id="JAJEPU010000013">
    <property type="protein sequence ID" value="MCC2164435.1"/>
    <property type="molecule type" value="Genomic_DNA"/>
</dbReference>
<evidence type="ECO:0000259" key="1">
    <source>
        <dbReference type="Pfam" id="PF04168"/>
    </source>
</evidence>
<dbReference type="Pfam" id="PF04168">
    <property type="entry name" value="Alpha-E"/>
    <property type="match status" value="1"/>
</dbReference>
<gene>
    <name evidence="2" type="ORF">LKD32_06000</name>
</gene>
<dbReference type="AlphaFoldDB" id="A0AAE3ARJ3"/>
<keyword evidence="3" id="KW-1185">Reference proteome</keyword>
<feature type="domain" description="DUF403" evidence="1">
    <location>
        <begin position="9"/>
        <end position="165"/>
    </location>
</feature>
<dbReference type="Proteomes" id="UP001198962">
    <property type="component" value="Unassembled WGS sequence"/>
</dbReference>
<evidence type="ECO:0000313" key="3">
    <source>
        <dbReference type="Proteomes" id="UP001198962"/>
    </source>
</evidence>
<protein>
    <submittedName>
        <fullName evidence="2">Alpha-E domain-containing protein</fullName>
    </submittedName>
</protein>
<accession>A0AAE3ARJ3</accession>
<organism evidence="2 3">
    <name type="scientific">Brotaphodocola catenula</name>
    <dbReference type="NCBI Taxonomy" id="2885361"/>
    <lineage>
        <taxon>Bacteria</taxon>
        <taxon>Bacillati</taxon>
        <taxon>Bacillota</taxon>
        <taxon>Clostridia</taxon>
        <taxon>Lachnospirales</taxon>
        <taxon>Lachnospiraceae</taxon>
        <taxon>Brotaphodocola</taxon>
    </lineage>
</organism>
<dbReference type="InterPro" id="IPR007296">
    <property type="entry name" value="DUF403"/>
</dbReference>
<sequence>MGIISLEKADHLFWLGRYTERVFTTLNTFFTYYDKMLDIEEEVYKKFCEKLAIPMVYKDKEDFIRTYLFSENDPNSVYSNILRAFDNAVVLRDELSSKTLSYIQMALDCIEHAKDSQALVYDLQPVIDDLFAFWGCLDDNVEDEECRNIIKCGKYLERLDLYMRLDYSYRQIEKEYNKFLNRLHKIRIGYNLSEVDKLSEIINLGEDWKSRYYEAINALWSVF</sequence>
<reference evidence="2" key="1">
    <citation type="submission" date="2021-10" db="EMBL/GenBank/DDBJ databases">
        <title>Anaerobic single-cell dispensing facilitates the cultivation of human gut bacteria.</title>
        <authorList>
            <person name="Afrizal A."/>
        </authorList>
    </citation>
    <scope>NUCLEOTIDE SEQUENCE</scope>
    <source>
        <strain evidence="2">CLA-AA-H274</strain>
    </source>
</reference>
<name>A0AAE3ARJ3_9FIRM</name>